<organism evidence="1">
    <name type="scientific">viral metagenome</name>
    <dbReference type="NCBI Taxonomy" id="1070528"/>
    <lineage>
        <taxon>unclassified sequences</taxon>
        <taxon>metagenomes</taxon>
        <taxon>organismal metagenomes</taxon>
    </lineage>
</organism>
<name>A0A6M3K5P2_9ZZZZ</name>
<dbReference type="EMBL" id="MT142262">
    <property type="protein sequence ID" value="QJA77071.1"/>
    <property type="molecule type" value="Genomic_DNA"/>
</dbReference>
<sequence>MYMKSYLLKRIPDDLWENLKILVDKKGMTLRGLILTLLRKEYEKNDLESM</sequence>
<dbReference type="SUPFAM" id="SSF47598">
    <property type="entry name" value="Ribbon-helix-helix"/>
    <property type="match status" value="1"/>
</dbReference>
<accession>A0A6M3K5P2</accession>
<dbReference type="InterPro" id="IPR010985">
    <property type="entry name" value="Ribbon_hlx_hlx"/>
</dbReference>
<proteinExistence type="predicted"/>
<dbReference type="GO" id="GO:0006355">
    <property type="term" value="P:regulation of DNA-templated transcription"/>
    <property type="evidence" value="ECO:0007669"/>
    <property type="project" value="InterPro"/>
</dbReference>
<dbReference type="AlphaFoldDB" id="A0A6M3K5P2"/>
<evidence type="ECO:0000313" key="1">
    <source>
        <dbReference type="EMBL" id="QJA77071.1"/>
    </source>
</evidence>
<reference evidence="1" key="1">
    <citation type="submission" date="2020-03" db="EMBL/GenBank/DDBJ databases">
        <title>The deep terrestrial virosphere.</title>
        <authorList>
            <person name="Holmfeldt K."/>
            <person name="Nilsson E."/>
            <person name="Simone D."/>
            <person name="Lopez-Fernandez M."/>
            <person name="Wu X."/>
            <person name="de Brujin I."/>
            <person name="Lundin D."/>
            <person name="Andersson A."/>
            <person name="Bertilsson S."/>
            <person name="Dopson M."/>
        </authorList>
    </citation>
    <scope>NUCLEOTIDE SEQUENCE</scope>
    <source>
        <strain evidence="1">MM415A01366</strain>
    </source>
</reference>
<protein>
    <submittedName>
        <fullName evidence="1">Uncharacterized protein</fullName>
    </submittedName>
</protein>
<gene>
    <name evidence="1" type="ORF">MM415A01366_0011</name>
</gene>